<evidence type="ECO:0000256" key="1">
    <source>
        <dbReference type="ARBA" id="ARBA00004141"/>
    </source>
</evidence>
<feature type="transmembrane region" description="Helical" evidence="7">
    <location>
        <begin position="90"/>
        <end position="108"/>
    </location>
</feature>
<feature type="transmembrane region" description="Helical" evidence="7">
    <location>
        <begin position="159"/>
        <end position="179"/>
    </location>
</feature>
<dbReference type="PANTHER" id="PTHR20855">
    <property type="entry name" value="ADIPOR/PROGESTIN RECEPTOR-RELATED"/>
    <property type="match status" value="1"/>
</dbReference>
<evidence type="ECO:0000313" key="8">
    <source>
        <dbReference type="EMBL" id="PAV86110.1"/>
    </source>
</evidence>
<evidence type="ECO:0000256" key="3">
    <source>
        <dbReference type="ARBA" id="ARBA00022692"/>
    </source>
</evidence>
<evidence type="ECO:0000313" key="9">
    <source>
        <dbReference type="Proteomes" id="UP000218231"/>
    </source>
</evidence>
<feature type="transmembrane region" description="Helical" evidence="7">
    <location>
        <begin position="284"/>
        <end position="303"/>
    </location>
</feature>
<keyword evidence="9" id="KW-1185">Reference proteome</keyword>
<dbReference type="Proteomes" id="UP000218231">
    <property type="component" value="Unassembled WGS sequence"/>
</dbReference>
<dbReference type="Pfam" id="PF03006">
    <property type="entry name" value="HlyIII"/>
    <property type="match status" value="1"/>
</dbReference>
<sequence length="315" mass="36473">MLSHHDVPHLLKRSHVVSGYRPLHQPRHFYIRSAFRAHNEVMNVWTHFVPAILLFIFYLYPGLGHCRHFGTIIPKKSAILEWLSDRPRPAVLLLHVGIILLLFASSMAHLMHSRSEMDHIFWFLVDFGGIALFGIAIGAQRYSCAERMETFIHLTYLPLLMLIVLGLQFFSSSYLFVFLPLWKRRLELRMLSCLVLAFWLNIPLMNPNAEEDVSLRLHSRSFQWLLISGIFMGAQVPERFAPGVFDIFGYGHQLFHLCVNMVAWNLADAADLDCSADWHWTPRLVASLVTFVTSILFIAFIIHQMVKTASKRKYE</sequence>
<protein>
    <submittedName>
        <fullName evidence="8">Uncharacterized protein</fullName>
    </submittedName>
</protein>
<name>A0A2A2LIZ3_9BILA</name>
<dbReference type="STRING" id="2018661.A0A2A2LIZ3"/>
<dbReference type="PANTHER" id="PTHR20855:SF92">
    <property type="entry name" value="PROGESTIN AND ADIPOQ RECEPTOR FAMILY MEMBER 3-LIKE"/>
    <property type="match status" value="1"/>
</dbReference>
<comment type="subcellular location">
    <subcellularLocation>
        <location evidence="1">Membrane</location>
        <topology evidence="1">Multi-pass membrane protein</topology>
    </subcellularLocation>
</comment>
<evidence type="ECO:0000256" key="7">
    <source>
        <dbReference type="SAM" id="Phobius"/>
    </source>
</evidence>
<feature type="transmembrane region" description="Helical" evidence="7">
    <location>
        <begin position="41"/>
        <end position="60"/>
    </location>
</feature>
<dbReference type="GO" id="GO:0038023">
    <property type="term" value="F:signaling receptor activity"/>
    <property type="evidence" value="ECO:0007669"/>
    <property type="project" value="TreeGrafter"/>
</dbReference>
<keyword evidence="6" id="KW-0862">Zinc</keyword>
<gene>
    <name evidence="8" type="ORF">WR25_24432</name>
</gene>
<dbReference type="EMBL" id="LIAE01006700">
    <property type="protein sequence ID" value="PAV86110.1"/>
    <property type="molecule type" value="Genomic_DNA"/>
</dbReference>
<comment type="similarity">
    <text evidence="2">Belongs to the ADIPOR family.</text>
</comment>
<feature type="transmembrane region" description="Helical" evidence="7">
    <location>
        <begin position="120"/>
        <end position="139"/>
    </location>
</feature>
<feature type="binding site" evidence="6">
    <location>
        <position position="252"/>
    </location>
    <ligand>
        <name>Zn(2+)</name>
        <dbReference type="ChEBI" id="CHEBI:29105"/>
    </ligand>
</feature>
<dbReference type="GO" id="GO:0016020">
    <property type="term" value="C:membrane"/>
    <property type="evidence" value="ECO:0007669"/>
    <property type="project" value="UniProtKB-SubCell"/>
</dbReference>
<proteinExistence type="inferred from homology"/>
<comment type="caution">
    <text evidence="8">The sequence shown here is derived from an EMBL/GenBank/DDBJ whole genome shotgun (WGS) entry which is preliminary data.</text>
</comment>
<keyword evidence="5 7" id="KW-0472">Membrane</keyword>
<feature type="binding site" evidence="6">
    <location>
        <position position="109"/>
    </location>
    <ligand>
        <name>Zn(2+)</name>
        <dbReference type="ChEBI" id="CHEBI:29105"/>
    </ligand>
</feature>
<reference evidence="8 9" key="1">
    <citation type="journal article" date="2017" name="Curr. Biol.">
        <title>Genome architecture and evolution of a unichromosomal asexual nematode.</title>
        <authorList>
            <person name="Fradin H."/>
            <person name="Zegar C."/>
            <person name="Gutwein M."/>
            <person name="Lucas J."/>
            <person name="Kovtun M."/>
            <person name="Corcoran D."/>
            <person name="Baugh L.R."/>
            <person name="Kiontke K."/>
            <person name="Gunsalus K."/>
            <person name="Fitch D.H."/>
            <person name="Piano F."/>
        </authorList>
    </citation>
    <scope>NUCLEOTIDE SEQUENCE [LARGE SCALE GENOMIC DNA]</scope>
    <source>
        <strain evidence="8">PF1309</strain>
    </source>
</reference>
<feature type="binding site" evidence="6">
    <location>
        <position position="256"/>
    </location>
    <ligand>
        <name>Zn(2+)</name>
        <dbReference type="ChEBI" id="CHEBI:29105"/>
    </ligand>
</feature>
<dbReference type="InterPro" id="IPR004254">
    <property type="entry name" value="AdipoR/HlyIII-related"/>
</dbReference>
<organism evidence="8 9">
    <name type="scientific">Diploscapter pachys</name>
    <dbReference type="NCBI Taxonomy" id="2018661"/>
    <lineage>
        <taxon>Eukaryota</taxon>
        <taxon>Metazoa</taxon>
        <taxon>Ecdysozoa</taxon>
        <taxon>Nematoda</taxon>
        <taxon>Chromadorea</taxon>
        <taxon>Rhabditida</taxon>
        <taxon>Rhabditina</taxon>
        <taxon>Rhabditomorpha</taxon>
        <taxon>Rhabditoidea</taxon>
        <taxon>Rhabditidae</taxon>
        <taxon>Diploscapter</taxon>
    </lineage>
</organism>
<evidence type="ECO:0000256" key="2">
    <source>
        <dbReference type="ARBA" id="ARBA00007018"/>
    </source>
</evidence>
<dbReference type="GO" id="GO:0046872">
    <property type="term" value="F:metal ion binding"/>
    <property type="evidence" value="ECO:0007669"/>
    <property type="project" value="UniProtKB-KW"/>
</dbReference>
<keyword evidence="3 7" id="KW-0812">Transmembrane</keyword>
<dbReference type="AlphaFoldDB" id="A0A2A2LIZ3"/>
<evidence type="ECO:0000256" key="5">
    <source>
        <dbReference type="ARBA" id="ARBA00023136"/>
    </source>
</evidence>
<keyword evidence="4 7" id="KW-1133">Transmembrane helix</keyword>
<accession>A0A2A2LIZ3</accession>
<keyword evidence="6" id="KW-0479">Metal-binding</keyword>
<evidence type="ECO:0000256" key="6">
    <source>
        <dbReference type="PIRSR" id="PIRSR604254-1"/>
    </source>
</evidence>
<dbReference type="OrthoDB" id="529367at2759"/>
<evidence type="ECO:0000256" key="4">
    <source>
        <dbReference type="ARBA" id="ARBA00022989"/>
    </source>
</evidence>